<dbReference type="OrthoDB" id="8317962at2"/>
<dbReference type="Proteomes" id="UP000253324">
    <property type="component" value="Unassembled WGS sequence"/>
</dbReference>
<keyword evidence="2" id="KW-1185">Reference proteome</keyword>
<gene>
    <name evidence="1" type="ORF">C7476_104318</name>
</gene>
<proteinExistence type="predicted"/>
<reference evidence="1 2" key="1">
    <citation type="submission" date="2018-07" db="EMBL/GenBank/DDBJ databases">
        <title>Genomic Encyclopedia of Type Strains, Phase III (KMG-III): the genomes of soil and plant-associated and newly described type strains.</title>
        <authorList>
            <person name="Whitman W."/>
        </authorList>
    </citation>
    <scope>NUCLEOTIDE SEQUENCE [LARGE SCALE GENOMIC DNA]</scope>
    <source>
        <strain evidence="1 2">31-25a</strain>
    </source>
</reference>
<accession>A0A368YWJ3</accession>
<sequence length="616" mass="67483">MRHIGQIFIIGAAVVAVTQGLARNSQGGDTTPVGSRSLGFDEVSFAKAVQRWNRHFLWEPASASGDTITRFGDETRAVFGPIPDGDCTDGAAKTIPLQIDGNLVDLKPNPGKAGHPLEFEHRDIKGKVVKWTSGVARCDKPSLTGSATYCGLNSRLNRVENGNVEWLFLCRKSSHHLEVEPVPYWQRSNPKFALFGVIGFNRHSGEIVFFDGRKDWNEFDWSQKFVPPGGHSYHDSEGRAAAEALYDPTFQVQCSACHDNKGAYVINPNIQQARVGYLAGNNDPRASAFSLGSSLPAAPRSRSTPFRVIGSGYTATYRVDLERAMTVQDPTGNCTECHTLTTQTTGQRFAADAVARDPVIAHPKRSQFLRLKAEQRKLREINSHRTKWASRSGPGKIHPWMVPIDGNELSARAPEISAADWSVLSNCLWGAGGNECAYTPLYTSCPAPGVAAQGDYAKPEDLSIAIVRPTGAEAIAGRVVRLSWRYLNSYGNVPQRDDVRFNVAVKSTEIPMSGAAPSPSDYPVSEEATDNNFVAIDGETGTSGSATLIRNVSYFGHLKLTDPVPSKDMRAFRLDLPAQCNRRYLVRIMPKRFCFDQSNITYGQADHVLYADVSCN</sequence>
<dbReference type="EMBL" id="QPJM01000004">
    <property type="protein sequence ID" value="RCW84561.1"/>
    <property type="molecule type" value="Genomic_DNA"/>
</dbReference>
<evidence type="ECO:0000313" key="1">
    <source>
        <dbReference type="EMBL" id="RCW84561.1"/>
    </source>
</evidence>
<protein>
    <submittedName>
        <fullName evidence="1">Uncharacterized protein</fullName>
    </submittedName>
</protein>
<dbReference type="RefSeq" id="WP_114429820.1">
    <property type="nucleotide sequence ID" value="NZ_QPJM01000004.1"/>
</dbReference>
<dbReference type="AlphaFoldDB" id="A0A368YWJ3"/>
<evidence type="ECO:0000313" key="2">
    <source>
        <dbReference type="Proteomes" id="UP000253324"/>
    </source>
</evidence>
<organism evidence="1 2">
    <name type="scientific">Phyllobacterium bourgognense</name>
    <dbReference type="NCBI Taxonomy" id="314236"/>
    <lineage>
        <taxon>Bacteria</taxon>
        <taxon>Pseudomonadati</taxon>
        <taxon>Pseudomonadota</taxon>
        <taxon>Alphaproteobacteria</taxon>
        <taxon>Hyphomicrobiales</taxon>
        <taxon>Phyllobacteriaceae</taxon>
        <taxon>Phyllobacterium</taxon>
    </lineage>
</organism>
<name>A0A368YWJ3_9HYPH</name>
<comment type="caution">
    <text evidence="1">The sequence shown here is derived from an EMBL/GenBank/DDBJ whole genome shotgun (WGS) entry which is preliminary data.</text>
</comment>